<accession>A0ABU0EA15</accession>
<gene>
    <name evidence="2" type="ORF">J2X26_000370</name>
</gene>
<dbReference type="Pfam" id="PF04717">
    <property type="entry name" value="Phage_base_V"/>
    <property type="match status" value="1"/>
</dbReference>
<dbReference type="RefSeq" id="WP_307489310.1">
    <property type="nucleotide sequence ID" value="NZ_JAUSVB010000001.1"/>
</dbReference>
<evidence type="ECO:0000313" key="3">
    <source>
        <dbReference type="Proteomes" id="UP001239626"/>
    </source>
</evidence>
<dbReference type="Proteomes" id="UP001239626">
    <property type="component" value="Unassembled WGS sequence"/>
</dbReference>
<proteinExistence type="predicted"/>
<dbReference type="SUPFAM" id="SSF69255">
    <property type="entry name" value="gp5 N-terminal domain-like"/>
    <property type="match status" value="1"/>
</dbReference>
<dbReference type="EMBL" id="JAUSVB010000001">
    <property type="protein sequence ID" value="MDQ0372073.1"/>
    <property type="molecule type" value="Genomic_DNA"/>
</dbReference>
<sequence length="586" mass="60744">MTSPMVGYEAVNLKVTAEGVELPDDYQVLQVRVQLGLRAVGRCTLTFVDDNYAVVGSGKLNIGKAVSVAAGYDDLLGTVFDGTVTSVASEVDGYRGATLTVVVQDRGYNLLRDTNIESFTNISYKDIVSRLVQEAGLSLGTIDLPTAPVKYALRNDTALGLIDEIAQRTGRDWCISGHTFSMWSAVSGSAPGAQPVSITVGMDVISFSARQVGDGDTKVTVRGWDPVAQSAVVGTSTTPTSRAGFDVSTAGAPKYTRVDARAATRSQSDATTAAVAIAARTGRVVATGKVQYTALMVPGGRVTVGGAGPSNGNYYVREVTNTWMDGNAVTRFVAGDRDPVQLSDPWERTAPVSSFRRSGLAVGIVDNVKDPDGMGRVSVSLATASDEATTTWARVLGLGAGAGRGQVVLPEVGDEVLIGFEDDDVTRPVVLGGLYGSKSTTPTAAVDNNGAVITRALTSRLGHVLEMSDGTAPATQHVLLAAAGLKHSLRIGKDRADLKVPDGIPLKITAGTSFIEFDGKGGITIDATTVTIKAKTKVETSAAEIDTKATGALKLQGTQASLKGTGMAAVEAGGILEVKGAMVKIN</sequence>
<evidence type="ECO:0000259" key="1">
    <source>
        <dbReference type="Pfam" id="PF04717"/>
    </source>
</evidence>
<dbReference type="Gene3D" id="2.40.50.230">
    <property type="entry name" value="Gp5 N-terminal domain"/>
    <property type="match status" value="1"/>
</dbReference>
<feature type="domain" description="Gp5/Type VI secretion system Vgr protein OB-fold" evidence="1">
    <location>
        <begin position="362"/>
        <end position="435"/>
    </location>
</feature>
<evidence type="ECO:0000313" key="2">
    <source>
        <dbReference type="EMBL" id="MDQ0372073.1"/>
    </source>
</evidence>
<name>A0ABU0EA15_9CELL</name>
<dbReference type="SUPFAM" id="SSF69279">
    <property type="entry name" value="Phage tail proteins"/>
    <property type="match status" value="1"/>
</dbReference>
<keyword evidence="3" id="KW-1185">Reference proteome</keyword>
<dbReference type="InterPro" id="IPR037026">
    <property type="entry name" value="Vgr_OB-fold_dom_sf"/>
</dbReference>
<protein>
    <submittedName>
        <fullName evidence="2">Uncharacterized protein involved in type VI secretion and phage assembly</fullName>
    </submittedName>
</protein>
<reference evidence="2 3" key="1">
    <citation type="submission" date="2023-07" db="EMBL/GenBank/DDBJ databases">
        <title>Sorghum-associated microbial communities from plants grown in Nebraska, USA.</title>
        <authorList>
            <person name="Schachtman D."/>
        </authorList>
    </citation>
    <scope>NUCLEOTIDE SEQUENCE [LARGE SCALE GENOMIC DNA]</scope>
    <source>
        <strain evidence="2 3">BE332</strain>
    </source>
</reference>
<organism evidence="2 3">
    <name type="scientific">Cellulomonas humilata</name>
    <dbReference type="NCBI Taxonomy" id="144055"/>
    <lineage>
        <taxon>Bacteria</taxon>
        <taxon>Bacillati</taxon>
        <taxon>Actinomycetota</taxon>
        <taxon>Actinomycetes</taxon>
        <taxon>Micrococcales</taxon>
        <taxon>Cellulomonadaceae</taxon>
        <taxon>Cellulomonas</taxon>
    </lineage>
</organism>
<dbReference type="InterPro" id="IPR006531">
    <property type="entry name" value="Gp5/Vgr_OB"/>
</dbReference>
<comment type="caution">
    <text evidence="2">The sequence shown here is derived from an EMBL/GenBank/DDBJ whole genome shotgun (WGS) entry which is preliminary data.</text>
</comment>